<dbReference type="GO" id="GO:0006094">
    <property type="term" value="P:gluconeogenesis"/>
    <property type="evidence" value="ECO:0007669"/>
    <property type="project" value="UniProtKB-UniPathway"/>
</dbReference>
<dbReference type="SUPFAM" id="SSF51351">
    <property type="entry name" value="Triosephosphate isomerase (TIM)"/>
    <property type="match status" value="1"/>
</dbReference>
<accession>A0A1F5XIB3</accession>
<comment type="catalytic activity">
    <reaction evidence="3">
        <text>D-glyceraldehyde 3-phosphate = dihydroxyacetone phosphate</text>
        <dbReference type="Rhea" id="RHEA:18585"/>
        <dbReference type="ChEBI" id="CHEBI:57642"/>
        <dbReference type="ChEBI" id="CHEBI:59776"/>
        <dbReference type="EC" id="5.3.1.1"/>
    </reaction>
</comment>
<dbReference type="PROSITE" id="PS51440">
    <property type="entry name" value="TIM_2"/>
    <property type="match status" value="1"/>
</dbReference>
<keyword evidence="3" id="KW-0312">Gluconeogenesis</keyword>
<dbReference type="GO" id="GO:0046166">
    <property type="term" value="P:glyceraldehyde-3-phosphate biosynthetic process"/>
    <property type="evidence" value="ECO:0007669"/>
    <property type="project" value="TreeGrafter"/>
</dbReference>
<proteinExistence type="inferred from homology"/>
<dbReference type="InterPro" id="IPR035990">
    <property type="entry name" value="TIM_sf"/>
</dbReference>
<dbReference type="GO" id="GO:0005829">
    <property type="term" value="C:cytosol"/>
    <property type="evidence" value="ECO:0007669"/>
    <property type="project" value="TreeGrafter"/>
</dbReference>
<sequence>MKKIIIANWKMNPTTPRAALRLMGKVARGLRGIKNVEVILAPPFVFLPILRHTPYAIRHMFKLGAQDVFYEREGAFTGEVAPPQLKASGARMVVIGHSERRAMGETDDAVNKKIKAVLESGMRAVLCVGEKERKASEVFPKVVREELLGGIRKIKKSLLANFIIAYEPVWAISSNARGKADTPKNVYEMAILIRRELYRALGKRAASKIPVLYGGSVDEKNAAEFVAKGAIDGLLVGGASLNAKKFVSLVKAVDKIK</sequence>
<dbReference type="Proteomes" id="UP000177346">
    <property type="component" value="Unassembled WGS sequence"/>
</dbReference>
<evidence type="ECO:0000256" key="3">
    <source>
        <dbReference type="RuleBase" id="RU363013"/>
    </source>
</evidence>
<dbReference type="CDD" id="cd00311">
    <property type="entry name" value="TIM"/>
    <property type="match status" value="1"/>
</dbReference>
<dbReference type="EC" id="5.3.1.1" evidence="3"/>
<gene>
    <name evidence="4" type="ORF">A3B19_01700</name>
</gene>
<dbReference type="InterPro" id="IPR013785">
    <property type="entry name" value="Aldolase_TIM"/>
</dbReference>
<keyword evidence="3" id="KW-0963">Cytoplasm</keyword>
<comment type="pathway">
    <text evidence="3">Carbohydrate degradation; glycolysis; D-glyceraldehyde 3-phosphate from glycerone phosphate: step 1/1.</text>
</comment>
<comment type="subcellular location">
    <subcellularLocation>
        <location evidence="3">Cytoplasm</location>
    </subcellularLocation>
</comment>
<evidence type="ECO:0000313" key="5">
    <source>
        <dbReference type="Proteomes" id="UP000177346"/>
    </source>
</evidence>
<dbReference type="AlphaFoldDB" id="A0A1F5XIB3"/>
<dbReference type="GO" id="GO:0004807">
    <property type="term" value="F:triose-phosphate isomerase activity"/>
    <property type="evidence" value="ECO:0007669"/>
    <property type="project" value="UniProtKB-UniRule"/>
</dbReference>
<organism evidence="4 5">
    <name type="scientific">Candidatus Giovannonibacteria bacterium RIFCSPLOWO2_01_FULL_46_32</name>
    <dbReference type="NCBI Taxonomy" id="1798353"/>
    <lineage>
        <taxon>Bacteria</taxon>
        <taxon>Candidatus Giovannoniibacteriota</taxon>
    </lineage>
</organism>
<dbReference type="Pfam" id="PF00121">
    <property type="entry name" value="TIM"/>
    <property type="match status" value="1"/>
</dbReference>
<comment type="similarity">
    <text evidence="1 3">Belongs to the triosephosphate isomerase family.</text>
</comment>
<comment type="pathway">
    <text evidence="3">Carbohydrate biosynthesis; gluconeogenesis.</text>
</comment>
<dbReference type="PANTHER" id="PTHR21139:SF42">
    <property type="entry name" value="TRIOSEPHOSPHATE ISOMERASE"/>
    <property type="match status" value="1"/>
</dbReference>
<dbReference type="NCBIfam" id="TIGR00419">
    <property type="entry name" value="tim"/>
    <property type="match status" value="1"/>
</dbReference>
<dbReference type="GO" id="GO:0019563">
    <property type="term" value="P:glycerol catabolic process"/>
    <property type="evidence" value="ECO:0007669"/>
    <property type="project" value="TreeGrafter"/>
</dbReference>
<comment type="caution">
    <text evidence="4">The sequence shown here is derived from an EMBL/GenBank/DDBJ whole genome shotgun (WGS) entry which is preliminary data.</text>
</comment>
<dbReference type="UniPathway" id="UPA00109">
    <property type="reaction ID" value="UER00189"/>
</dbReference>
<dbReference type="InterPro" id="IPR000652">
    <property type="entry name" value="Triosephosphate_isomerase"/>
</dbReference>
<keyword evidence="3" id="KW-0324">Glycolysis</keyword>
<evidence type="ECO:0000256" key="1">
    <source>
        <dbReference type="ARBA" id="ARBA00007422"/>
    </source>
</evidence>
<dbReference type="UniPathway" id="UPA00138"/>
<protein>
    <recommendedName>
        <fullName evidence="3">Triosephosphate isomerase</fullName>
        <ecNumber evidence="3">5.3.1.1</ecNumber>
    </recommendedName>
</protein>
<dbReference type="Gene3D" id="3.20.20.70">
    <property type="entry name" value="Aldolase class I"/>
    <property type="match status" value="1"/>
</dbReference>
<keyword evidence="2 3" id="KW-0413">Isomerase</keyword>
<reference evidence="4 5" key="1">
    <citation type="journal article" date="2016" name="Nat. Commun.">
        <title>Thousands of microbial genomes shed light on interconnected biogeochemical processes in an aquifer system.</title>
        <authorList>
            <person name="Anantharaman K."/>
            <person name="Brown C.T."/>
            <person name="Hug L.A."/>
            <person name="Sharon I."/>
            <person name="Castelle C.J."/>
            <person name="Probst A.J."/>
            <person name="Thomas B.C."/>
            <person name="Singh A."/>
            <person name="Wilkins M.J."/>
            <person name="Karaoz U."/>
            <person name="Brodie E.L."/>
            <person name="Williams K.H."/>
            <person name="Hubbard S.S."/>
            <person name="Banfield J.F."/>
        </authorList>
    </citation>
    <scope>NUCLEOTIDE SEQUENCE [LARGE SCALE GENOMIC DNA]</scope>
</reference>
<evidence type="ECO:0000256" key="2">
    <source>
        <dbReference type="ARBA" id="ARBA00023235"/>
    </source>
</evidence>
<evidence type="ECO:0000313" key="4">
    <source>
        <dbReference type="EMBL" id="OGF87682.1"/>
    </source>
</evidence>
<comment type="subunit">
    <text evidence="3">Homodimer.</text>
</comment>
<dbReference type="PANTHER" id="PTHR21139">
    <property type="entry name" value="TRIOSEPHOSPHATE ISOMERASE"/>
    <property type="match status" value="1"/>
</dbReference>
<dbReference type="EMBL" id="MFIF01000002">
    <property type="protein sequence ID" value="OGF87682.1"/>
    <property type="molecule type" value="Genomic_DNA"/>
</dbReference>
<name>A0A1F5XIB3_9BACT</name>
<dbReference type="GO" id="GO:0006096">
    <property type="term" value="P:glycolytic process"/>
    <property type="evidence" value="ECO:0007669"/>
    <property type="project" value="UniProtKB-UniRule"/>
</dbReference>